<gene>
    <name evidence="4" type="ORF">PG994_006939</name>
</gene>
<keyword evidence="5" id="KW-1185">Reference proteome</keyword>
<feature type="compositionally biased region" description="Acidic residues" evidence="2">
    <location>
        <begin position="375"/>
        <end position="385"/>
    </location>
</feature>
<feature type="compositionally biased region" description="Low complexity" evidence="2">
    <location>
        <begin position="364"/>
        <end position="374"/>
    </location>
</feature>
<reference evidence="4 5" key="1">
    <citation type="submission" date="2023-01" db="EMBL/GenBank/DDBJ databases">
        <title>Analysis of 21 Apiospora genomes using comparative genomics revels a genus with tremendous synthesis potential of carbohydrate active enzymes and secondary metabolites.</title>
        <authorList>
            <person name="Sorensen T."/>
        </authorList>
    </citation>
    <scope>NUCLEOTIDE SEQUENCE [LARGE SCALE GENOMIC DNA]</scope>
    <source>
        <strain evidence="4 5">CBS 135458</strain>
    </source>
</reference>
<comment type="caution">
    <text evidence="4">The sequence shown here is derived from an EMBL/GenBank/DDBJ whole genome shotgun (WGS) entry which is preliminary data.</text>
</comment>
<keyword evidence="1" id="KW-0175">Coiled coil</keyword>
<name>A0ABR1VKB1_9PEZI</name>
<protein>
    <submittedName>
        <fullName evidence="4">Snf2 family atp-dependent chromatin-remodeling factor snf21 protein</fullName>
    </submittedName>
</protein>
<feature type="compositionally biased region" description="Acidic residues" evidence="2">
    <location>
        <begin position="317"/>
        <end position="333"/>
    </location>
</feature>
<accession>A0ABR1VKB1</accession>
<dbReference type="Proteomes" id="UP001480595">
    <property type="component" value="Unassembled WGS sequence"/>
</dbReference>
<evidence type="ECO:0000313" key="5">
    <source>
        <dbReference type="Proteomes" id="UP001480595"/>
    </source>
</evidence>
<dbReference type="InterPro" id="IPR056026">
    <property type="entry name" value="DUF7607"/>
</dbReference>
<proteinExistence type="predicted"/>
<organism evidence="4 5">
    <name type="scientific">Apiospora phragmitis</name>
    <dbReference type="NCBI Taxonomy" id="2905665"/>
    <lineage>
        <taxon>Eukaryota</taxon>
        <taxon>Fungi</taxon>
        <taxon>Dikarya</taxon>
        <taxon>Ascomycota</taxon>
        <taxon>Pezizomycotina</taxon>
        <taxon>Sordariomycetes</taxon>
        <taxon>Xylariomycetidae</taxon>
        <taxon>Amphisphaeriales</taxon>
        <taxon>Apiosporaceae</taxon>
        <taxon>Apiospora</taxon>
    </lineage>
</organism>
<dbReference type="Pfam" id="PF24580">
    <property type="entry name" value="DUF7607"/>
    <property type="match status" value="1"/>
</dbReference>
<evidence type="ECO:0000256" key="1">
    <source>
        <dbReference type="SAM" id="Coils"/>
    </source>
</evidence>
<evidence type="ECO:0000256" key="2">
    <source>
        <dbReference type="SAM" id="MobiDB-lite"/>
    </source>
</evidence>
<sequence length="406" mass="45733">MILLDFLDKLRASHTESSQQLATSPKRDQGFQQAPSTKRRRMQPMVVSSQLADPLLPQSTPSGLWFRRDGLQAIDILTPGSNPAVDGGDRRINTRTCGPGYRGHQRQVSRFLTRSFLSTAGEPRRSKLKPDQLTPPNHPLHDPVLPPPGESDNEYDSETWAELQEDVVDDEAQSQHDSVQQYLTADEARDVLSQAVERFGDDWARRKSRQLEYDAPRIWTELHTETSAETARNLKQRLAELDQRIDRLRRQLLSPPNEWRTVVELVEAAAAIKPSAEDRALVFWTIRLAAQVSPPGRPSLSRRRKPKASRAAQRDVDSEDLDSDSEFSFEDLEPDHGPEAGSALPDYSKTSAPRACSSCPDVIDLTQDDSNTSDSDNETNSDDQIPELRFFTKTRNGWAKEDWVGT</sequence>
<feature type="region of interest" description="Disordered" evidence="2">
    <location>
        <begin position="293"/>
        <end position="389"/>
    </location>
</feature>
<feature type="region of interest" description="Disordered" evidence="2">
    <location>
        <begin position="16"/>
        <end position="49"/>
    </location>
</feature>
<feature type="coiled-coil region" evidence="1">
    <location>
        <begin position="224"/>
        <end position="251"/>
    </location>
</feature>
<evidence type="ECO:0000259" key="3">
    <source>
        <dbReference type="Pfam" id="PF24580"/>
    </source>
</evidence>
<feature type="domain" description="DUF7607" evidence="3">
    <location>
        <begin position="186"/>
        <end position="295"/>
    </location>
</feature>
<dbReference type="GeneID" id="92091411"/>
<feature type="region of interest" description="Disordered" evidence="2">
    <location>
        <begin position="119"/>
        <end position="157"/>
    </location>
</feature>
<dbReference type="RefSeq" id="XP_066717617.1">
    <property type="nucleotide sequence ID" value="XM_066858348.1"/>
</dbReference>
<evidence type="ECO:0000313" key="4">
    <source>
        <dbReference type="EMBL" id="KAK8070323.1"/>
    </source>
</evidence>
<dbReference type="EMBL" id="JAQQWL010000006">
    <property type="protein sequence ID" value="KAK8070323.1"/>
    <property type="molecule type" value="Genomic_DNA"/>
</dbReference>
<feature type="region of interest" description="Disordered" evidence="2">
    <location>
        <begin position="78"/>
        <end position="105"/>
    </location>
</feature>